<evidence type="ECO:0000313" key="3">
    <source>
        <dbReference type="Proteomes" id="UP000319769"/>
    </source>
</evidence>
<keyword evidence="3" id="KW-1185">Reference proteome</keyword>
<feature type="signal peptide" evidence="1">
    <location>
        <begin position="1"/>
        <end position="22"/>
    </location>
</feature>
<evidence type="ECO:0000313" key="2">
    <source>
        <dbReference type="EMBL" id="KAA9166865.1"/>
    </source>
</evidence>
<proteinExistence type="predicted"/>
<sequence length="193" mass="19258">MTKFKYFGLVPIAIISSLGITACSNENSGSPNPIGHSSAAPVPTASNGGQVDWLGSVAACGLLTSQELAVMRVESSGKDQDTAASGATSGCHWDGTAANGAASALSVAVRAGQGIDAVDANGGQLSNGEVNHRPAAQVVDNPSATCMISLAVGPAARVDVTYLIIGATDATEACATDSQIADIVEPKLPEYEG</sequence>
<dbReference type="AlphaFoldDB" id="A0A5N0VKW9"/>
<reference evidence="2" key="1">
    <citation type="submission" date="2019-09" db="EMBL/GenBank/DDBJ databases">
        <authorList>
            <person name="Teo W.F.A."/>
            <person name="Duangmal K."/>
        </authorList>
    </citation>
    <scope>NUCLEOTIDE SEQUENCE [LARGE SCALE GENOMIC DNA]</scope>
    <source>
        <strain evidence="2">K81G1</strain>
    </source>
</reference>
<dbReference type="EMBL" id="VMNW02000001">
    <property type="protein sequence ID" value="KAA9166865.1"/>
    <property type="molecule type" value="Genomic_DNA"/>
</dbReference>
<name>A0A5N0VKW9_9PSEU</name>
<organism evidence="2 3">
    <name type="scientific">Amycolatopsis acidicola</name>
    <dbReference type="NCBI Taxonomy" id="2596893"/>
    <lineage>
        <taxon>Bacteria</taxon>
        <taxon>Bacillati</taxon>
        <taxon>Actinomycetota</taxon>
        <taxon>Actinomycetes</taxon>
        <taxon>Pseudonocardiales</taxon>
        <taxon>Pseudonocardiaceae</taxon>
        <taxon>Amycolatopsis</taxon>
    </lineage>
</organism>
<dbReference type="OrthoDB" id="3628055at2"/>
<comment type="caution">
    <text evidence="2">The sequence shown here is derived from an EMBL/GenBank/DDBJ whole genome shotgun (WGS) entry which is preliminary data.</text>
</comment>
<feature type="chain" id="PRO_5038927927" evidence="1">
    <location>
        <begin position="23"/>
        <end position="193"/>
    </location>
</feature>
<dbReference type="Proteomes" id="UP000319769">
    <property type="component" value="Unassembled WGS sequence"/>
</dbReference>
<protein>
    <submittedName>
        <fullName evidence="2">DUF3558 domain-containing protein</fullName>
    </submittedName>
</protein>
<dbReference type="InterPro" id="IPR024520">
    <property type="entry name" value="DUF3558"/>
</dbReference>
<evidence type="ECO:0000256" key="1">
    <source>
        <dbReference type="SAM" id="SignalP"/>
    </source>
</evidence>
<dbReference type="Pfam" id="PF12079">
    <property type="entry name" value="DUF3558"/>
    <property type="match status" value="1"/>
</dbReference>
<dbReference type="RefSeq" id="WP_144746398.1">
    <property type="nucleotide sequence ID" value="NZ_VMNW02000001.1"/>
</dbReference>
<keyword evidence="1" id="KW-0732">Signal</keyword>
<gene>
    <name evidence="2" type="ORF">FPZ12_001335</name>
</gene>
<accession>A0A5N0VKW9</accession>
<dbReference type="PROSITE" id="PS51257">
    <property type="entry name" value="PROKAR_LIPOPROTEIN"/>
    <property type="match status" value="1"/>
</dbReference>